<dbReference type="InterPro" id="IPR024520">
    <property type="entry name" value="DUF3558"/>
</dbReference>
<feature type="chain" id="PRO_5047267549" evidence="1">
    <location>
        <begin position="23"/>
        <end position="195"/>
    </location>
</feature>
<comment type="caution">
    <text evidence="2">The sequence shown here is derived from an EMBL/GenBank/DDBJ whole genome shotgun (WGS) entry which is preliminary data.</text>
</comment>
<sequence length="195" mass="19992">MSITRKVAFFGAVGMSAVLLVAGCGSSTGSGPAAKSASASATGLPIAEDVPSGFKPCTDIPKAVLDSEGLHSTGDATSNADMTRGKVKWRGCGWVVSDGYSIGVTVTNLTLDMVRAKQFPGARESTVAGRTVLITHQSLDPTNKTNCTLNAQMQGGSLEFSVDNPPSNRKTGSRYSCDIAQALAEKVVPLIPAGA</sequence>
<evidence type="ECO:0000256" key="1">
    <source>
        <dbReference type="SAM" id="SignalP"/>
    </source>
</evidence>
<proteinExistence type="predicted"/>
<dbReference type="Proteomes" id="UP001611415">
    <property type="component" value="Unassembled WGS sequence"/>
</dbReference>
<keyword evidence="3" id="KW-1185">Reference proteome</keyword>
<evidence type="ECO:0000313" key="3">
    <source>
        <dbReference type="Proteomes" id="UP001611415"/>
    </source>
</evidence>
<dbReference type="RefSeq" id="WP_397096356.1">
    <property type="nucleotide sequence ID" value="NZ_JBIRYO010000053.1"/>
</dbReference>
<dbReference type="EMBL" id="JBIRYO010000053">
    <property type="protein sequence ID" value="MFI2478715.1"/>
    <property type="molecule type" value="Genomic_DNA"/>
</dbReference>
<dbReference type="Pfam" id="PF12079">
    <property type="entry name" value="DUF3558"/>
    <property type="match status" value="1"/>
</dbReference>
<dbReference type="PROSITE" id="PS51257">
    <property type="entry name" value="PROKAR_LIPOPROTEIN"/>
    <property type="match status" value="1"/>
</dbReference>
<gene>
    <name evidence="2" type="ORF">ACH49W_35725</name>
</gene>
<accession>A0ABW7XC40</accession>
<evidence type="ECO:0000313" key="2">
    <source>
        <dbReference type="EMBL" id="MFI2478715.1"/>
    </source>
</evidence>
<protein>
    <submittedName>
        <fullName evidence="2">DUF3558 domain-containing protein</fullName>
    </submittedName>
</protein>
<organism evidence="2 3">
    <name type="scientific">Nocardia xishanensis</name>
    <dbReference type="NCBI Taxonomy" id="238964"/>
    <lineage>
        <taxon>Bacteria</taxon>
        <taxon>Bacillati</taxon>
        <taxon>Actinomycetota</taxon>
        <taxon>Actinomycetes</taxon>
        <taxon>Mycobacteriales</taxon>
        <taxon>Nocardiaceae</taxon>
        <taxon>Nocardia</taxon>
    </lineage>
</organism>
<reference evidence="2 3" key="1">
    <citation type="submission" date="2024-10" db="EMBL/GenBank/DDBJ databases">
        <title>The Natural Products Discovery Center: Release of the First 8490 Sequenced Strains for Exploring Actinobacteria Biosynthetic Diversity.</title>
        <authorList>
            <person name="Kalkreuter E."/>
            <person name="Kautsar S.A."/>
            <person name="Yang D."/>
            <person name="Bader C.D."/>
            <person name="Teijaro C.N."/>
            <person name="Fluegel L."/>
            <person name="Davis C.M."/>
            <person name="Simpson J.R."/>
            <person name="Lauterbach L."/>
            <person name="Steele A.D."/>
            <person name="Gui C."/>
            <person name="Meng S."/>
            <person name="Li G."/>
            <person name="Viehrig K."/>
            <person name="Ye F."/>
            <person name="Su P."/>
            <person name="Kiefer A.F."/>
            <person name="Nichols A."/>
            <person name="Cepeda A.J."/>
            <person name="Yan W."/>
            <person name="Fan B."/>
            <person name="Jiang Y."/>
            <person name="Adhikari A."/>
            <person name="Zheng C.-J."/>
            <person name="Schuster L."/>
            <person name="Cowan T.M."/>
            <person name="Smanski M.J."/>
            <person name="Chevrette M.G."/>
            <person name="De Carvalho L.P.S."/>
            <person name="Shen B."/>
        </authorList>
    </citation>
    <scope>NUCLEOTIDE SEQUENCE [LARGE SCALE GENOMIC DNA]</scope>
    <source>
        <strain evidence="2 3">NPDC019275</strain>
    </source>
</reference>
<feature type="signal peptide" evidence="1">
    <location>
        <begin position="1"/>
        <end position="22"/>
    </location>
</feature>
<name>A0ABW7XC40_9NOCA</name>
<keyword evidence="1" id="KW-0732">Signal</keyword>